<dbReference type="Gene3D" id="2.40.70.10">
    <property type="entry name" value="Acid Proteases"/>
    <property type="match status" value="1"/>
</dbReference>
<proteinExistence type="predicted"/>
<dbReference type="Proteomes" id="UP001176961">
    <property type="component" value="Unassembled WGS sequence"/>
</dbReference>
<name>A0AA36DTU1_CYLNA</name>
<sequence length="106" mass="11781">MFLNFRGCGSRRKYDPSAQHHFQRVGTNWTLENRLGTINGVLGRDDARSLEDIGYSYSSDLEGSVIFGMATNMTGHEDLYADGMLGLSNAATGAANEPFIYQLRRK</sequence>
<comment type="caution">
    <text evidence="1">The sequence shown here is derived from an EMBL/GenBank/DDBJ whole genome shotgun (WGS) entry which is preliminary data.</text>
</comment>
<reference evidence="1" key="1">
    <citation type="submission" date="2023-07" db="EMBL/GenBank/DDBJ databases">
        <authorList>
            <consortium name="CYATHOMIX"/>
        </authorList>
    </citation>
    <scope>NUCLEOTIDE SEQUENCE</scope>
    <source>
        <strain evidence="1">N/A</strain>
    </source>
</reference>
<accession>A0AA36DTU1</accession>
<gene>
    <name evidence="1" type="ORF">CYNAS_LOCUS5696</name>
</gene>
<dbReference type="EMBL" id="CATQJL010000112">
    <property type="protein sequence ID" value="CAJ0593713.1"/>
    <property type="molecule type" value="Genomic_DNA"/>
</dbReference>
<protein>
    <submittedName>
        <fullName evidence="1">Uncharacterized protein</fullName>
    </submittedName>
</protein>
<keyword evidence="2" id="KW-1185">Reference proteome</keyword>
<organism evidence="1 2">
    <name type="scientific">Cylicocyclus nassatus</name>
    <name type="common">Nematode worm</name>
    <dbReference type="NCBI Taxonomy" id="53992"/>
    <lineage>
        <taxon>Eukaryota</taxon>
        <taxon>Metazoa</taxon>
        <taxon>Ecdysozoa</taxon>
        <taxon>Nematoda</taxon>
        <taxon>Chromadorea</taxon>
        <taxon>Rhabditida</taxon>
        <taxon>Rhabditina</taxon>
        <taxon>Rhabditomorpha</taxon>
        <taxon>Strongyloidea</taxon>
        <taxon>Strongylidae</taxon>
        <taxon>Cylicocyclus</taxon>
    </lineage>
</organism>
<dbReference type="SUPFAM" id="SSF50630">
    <property type="entry name" value="Acid proteases"/>
    <property type="match status" value="1"/>
</dbReference>
<dbReference type="InterPro" id="IPR021109">
    <property type="entry name" value="Peptidase_aspartic_dom_sf"/>
</dbReference>
<evidence type="ECO:0000313" key="1">
    <source>
        <dbReference type="EMBL" id="CAJ0593713.1"/>
    </source>
</evidence>
<dbReference type="AlphaFoldDB" id="A0AA36DTU1"/>
<evidence type="ECO:0000313" key="2">
    <source>
        <dbReference type="Proteomes" id="UP001176961"/>
    </source>
</evidence>